<keyword evidence="2" id="KW-0732">Signal</keyword>
<gene>
    <name evidence="4" type="ORF">Poly59_16910</name>
</gene>
<dbReference type="InterPro" id="IPR002509">
    <property type="entry name" value="NODB_dom"/>
</dbReference>
<dbReference type="Proteomes" id="UP000317977">
    <property type="component" value="Unassembled WGS sequence"/>
</dbReference>
<dbReference type="PROSITE" id="PS51677">
    <property type="entry name" value="NODB"/>
    <property type="match status" value="1"/>
</dbReference>
<evidence type="ECO:0000259" key="3">
    <source>
        <dbReference type="PROSITE" id="PS51677"/>
    </source>
</evidence>
<evidence type="ECO:0000313" key="4">
    <source>
        <dbReference type="EMBL" id="TWU55393.1"/>
    </source>
</evidence>
<name>A0A5C6F0K4_9BACT</name>
<dbReference type="GO" id="GO:0016810">
    <property type="term" value="F:hydrolase activity, acting on carbon-nitrogen (but not peptide) bonds"/>
    <property type="evidence" value="ECO:0007669"/>
    <property type="project" value="InterPro"/>
</dbReference>
<dbReference type="GO" id="GO:0005576">
    <property type="term" value="C:extracellular region"/>
    <property type="evidence" value="ECO:0007669"/>
    <property type="project" value="UniProtKB-SubCell"/>
</dbReference>
<dbReference type="InterPro" id="IPR051398">
    <property type="entry name" value="Polysacch_Deacetylase"/>
</dbReference>
<protein>
    <submittedName>
        <fullName evidence="4">Polysaccharide deacetylase</fullName>
    </submittedName>
</protein>
<dbReference type="EMBL" id="SJPX01000002">
    <property type="protein sequence ID" value="TWU55393.1"/>
    <property type="molecule type" value="Genomic_DNA"/>
</dbReference>
<comment type="subcellular location">
    <subcellularLocation>
        <location evidence="1">Secreted</location>
    </subcellularLocation>
</comment>
<accession>A0A5C6F0K4</accession>
<evidence type="ECO:0000256" key="2">
    <source>
        <dbReference type="ARBA" id="ARBA00022729"/>
    </source>
</evidence>
<keyword evidence="5" id="KW-1185">Reference proteome</keyword>
<comment type="caution">
    <text evidence="4">The sequence shown here is derived from an EMBL/GenBank/DDBJ whole genome shotgun (WGS) entry which is preliminary data.</text>
</comment>
<dbReference type="Gene3D" id="3.20.20.370">
    <property type="entry name" value="Glycoside hydrolase/deacetylase"/>
    <property type="match status" value="1"/>
</dbReference>
<dbReference type="PANTHER" id="PTHR34216">
    <property type="match status" value="1"/>
</dbReference>
<evidence type="ECO:0000256" key="1">
    <source>
        <dbReference type="ARBA" id="ARBA00004613"/>
    </source>
</evidence>
<dbReference type="RefSeq" id="WP_246151487.1">
    <property type="nucleotide sequence ID" value="NZ_SJPX01000002.1"/>
</dbReference>
<dbReference type="SUPFAM" id="SSF88713">
    <property type="entry name" value="Glycoside hydrolase/deacetylase"/>
    <property type="match status" value="1"/>
</dbReference>
<dbReference type="GO" id="GO:0005975">
    <property type="term" value="P:carbohydrate metabolic process"/>
    <property type="evidence" value="ECO:0007669"/>
    <property type="project" value="InterPro"/>
</dbReference>
<proteinExistence type="predicted"/>
<dbReference type="InterPro" id="IPR011330">
    <property type="entry name" value="Glyco_hydro/deAcase_b/a-brl"/>
</dbReference>
<organism evidence="4 5">
    <name type="scientific">Rubripirellula reticaptiva</name>
    <dbReference type="NCBI Taxonomy" id="2528013"/>
    <lineage>
        <taxon>Bacteria</taxon>
        <taxon>Pseudomonadati</taxon>
        <taxon>Planctomycetota</taxon>
        <taxon>Planctomycetia</taxon>
        <taxon>Pirellulales</taxon>
        <taxon>Pirellulaceae</taxon>
        <taxon>Rubripirellula</taxon>
    </lineage>
</organism>
<feature type="domain" description="NodB homology" evidence="3">
    <location>
        <begin position="89"/>
        <end position="299"/>
    </location>
</feature>
<sequence length="299" mass="34156">MRSIKLAALNAVTSLTLPSRRARLRQAANKGTAPISVSFYHRVADTSPNDWTISQQKFRQHIDYCQANFEMIGLDEVQRRVRFNDSRTAALSITFDDGYRDNCDFAIPLLLERGIPCTYFVTTCNIQGQKPFEHDVLHGDPLPLNTVKQIREMSDAGIEIGCHTRHHVDFSKVHDPAIVRDEIVHAKSDLEQITGREVRYFAFPFGMPAQLTQAAIEVIDEAGFDGFCSAYGAYNLAGRDWFHIRRFHGDPEFVRLKNWLSIDPRKVRQEPEVRYFFPPAISFQETFPMIGRPAPTMAH</sequence>
<reference evidence="4 5" key="1">
    <citation type="submission" date="2019-02" db="EMBL/GenBank/DDBJ databases">
        <title>Deep-cultivation of Planctomycetes and their phenomic and genomic characterization uncovers novel biology.</title>
        <authorList>
            <person name="Wiegand S."/>
            <person name="Jogler M."/>
            <person name="Boedeker C."/>
            <person name="Pinto D."/>
            <person name="Vollmers J."/>
            <person name="Rivas-Marin E."/>
            <person name="Kohn T."/>
            <person name="Peeters S.H."/>
            <person name="Heuer A."/>
            <person name="Rast P."/>
            <person name="Oberbeckmann S."/>
            <person name="Bunk B."/>
            <person name="Jeske O."/>
            <person name="Meyerdierks A."/>
            <person name="Storesund J.E."/>
            <person name="Kallscheuer N."/>
            <person name="Luecker S."/>
            <person name="Lage O.M."/>
            <person name="Pohl T."/>
            <person name="Merkel B.J."/>
            <person name="Hornburger P."/>
            <person name="Mueller R.-W."/>
            <person name="Bruemmer F."/>
            <person name="Labrenz M."/>
            <person name="Spormann A.M."/>
            <person name="Op Den Camp H."/>
            <person name="Overmann J."/>
            <person name="Amann R."/>
            <person name="Jetten M.S.M."/>
            <person name="Mascher T."/>
            <person name="Medema M.H."/>
            <person name="Devos D.P."/>
            <person name="Kaster A.-K."/>
            <person name="Ovreas L."/>
            <person name="Rohde M."/>
            <person name="Galperin M.Y."/>
            <person name="Jogler C."/>
        </authorList>
    </citation>
    <scope>NUCLEOTIDE SEQUENCE [LARGE SCALE GENOMIC DNA]</scope>
    <source>
        <strain evidence="4 5">Poly59</strain>
    </source>
</reference>
<dbReference type="AlphaFoldDB" id="A0A5C6F0K4"/>
<dbReference type="CDD" id="cd10918">
    <property type="entry name" value="CE4_NodB_like_5s_6s"/>
    <property type="match status" value="1"/>
</dbReference>
<evidence type="ECO:0000313" key="5">
    <source>
        <dbReference type="Proteomes" id="UP000317977"/>
    </source>
</evidence>
<dbReference type="PANTHER" id="PTHR34216:SF3">
    <property type="entry name" value="POLY-BETA-1,6-N-ACETYL-D-GLUCOSAMINE N-DEACETYLASE"/>
    <property type="match status" value="1"/>
</dbReference>
<dbReference type="Pfam" id="PF01522">
    <property type="entry name" value="Polysacc_deac_1"/>
    <property type="match status" value="1"/>
</dbReference>